<name>A0A8H5BIA1_9AGAR</name>
<proteinExistence type="predicted"/>
<feature type="transmembrane region" description="Helical" evidence="1">
    <location>
        <begin position="63"/>
        <end position="86"/>
    </location>
</feature>
<keyword evidence="1" id="KW-0812">Transmembrane</keyword>
<keyword evidence="3" id="KW-1185">Reference proteome</keyword>
<accession>A0A8H5BIA1</accession>
<dbReference type="AlphaFoldDB" id="A0A8H5BIA1"/>
<dbReference type="Proteomes" id="UP000559256">
    <property type="component" value="Unassembled WGS sequence"/>
</dbReference>
<reference evidence="2 3" key="1">
    <citation type="journal article" date="2020" name="ISME J.">
        <title>Uncovering the hidden diversity of litter-decomposition mechanisms in mushroom-forming fungi.</title>
        <authorList>
            <person name="Floudas D."/>
            <person name="Bentzer J."/>
            <person name="Ahren D."/>
            <person name="Johansson T."/>
            <person name="Persson P."/>
            <person name="Tunlid A."/>
        </authorList>
    </citation>
    <scope>NUCLEOTIDE SEQUENCE [LARGE SCALE GENOMIC DNA]</scope>
    <source>
        <strain evidence="2 3">CBS 291.85</strain>
    </source>
</reference>
<dbReference type="EMBL" id="JAACJM010000389">
    <property type="protein sequence ID" value="KAF5323676.1"/>
    <property type="molecule type" value="Genomic_DNA"/>
</dbReference>
<keyword evidence="1" id="KW-1133">Transmembrane helix</keyword>
<sequence>MTVTEINPRLIFRCYVIWGHRKTVLIGAISISILDNVTSITGIALTLTAGEELTPGTPPHNFLIAYLFINLAVNLTLSGLIVGRIWTIQRTARQILGERINKTYSSAIAITRTSIRAGLGVSTDNLQDTLSSFGRSCGQDQDSDFTSMVETLGDPTAQMVECGSQSRESRSLKQ</sequence>
<protein>
    <submittedName>
        <fullName evidence="2">Uncharacterized protein</fullName>
    </submittedName>
</protein>
<dbReference type="OrthoDB" id="3039972at2759"/>
<evidence type="ECO:0000256" key="1">
    <source>
        <dbReference type="SAM" id="Phobius"/>
    </source>
</evidence>
<evidence type="ECO:0000313" key="3">
    <source>
        <dbReference type="Proteomes" id="UP000559256"/>
    </source>
</evidence>
<gene>
    <name evidence="2" type="ORF">D9758_018356</name>
</gene>
<evidence type="ECO:0000313" key="2">
    <source>
        <dbReference type="EMBL" id="KAF5323676.1"/>
    </source>
</evidence>
<comment type="caution">
    <text evidence="2">The sequence shown here is derived from an EMBL/GenBank/DDBJ whole genome shotgun (WGS) entry which is preliminary data.</text>
</comment>
<organism evidence="2 3">
    <name type="scientific">Tetrapyrgos nigripes</name>
    <dbReference type="NCBI Taxonomy" id="182062"/>
    <lineage>
        <taxon>Eukaryota</taxon>
        <taxon>Fungi</taxon>
        <taxon>Dikarya</taxon>
        <taxon>Basidiomycota</taxon>
        <taxon>Agaricomycotina</taxon>
        <taxon>Agaricomycetes</taxon>
        <taxon>Agaricomycetidae</taxon>
        <taxon>Agaricales</taxon>
        <taxon>Marasmiineae</taxon>
        <taxon>Marasmiaceae</taxon>
        <taxon>Tetrapyrgos</taxon>
    </lineage>
</organism>
<keyword evidence="1" id="KW-0472">Membrane</keyword>